<dbReference type="AlphaFoldDB" id="A0A7T7BP71"/>
<dbReference type="GeneID" id="90952327"/>
<evidence type="ECO:0000313" key="1">
    <source>
        <dbReference type="EMBL" id="QQK47047.1"/>
    </source>
</evidence>
<dbReference type="RefSeq" id="XP_065957764.1">
    <property type="nucleotide sequence ID" value="XM_066100037.1"/>
</dbReference>
<evidence type="ECO:0000313" key="2">
    <source>
        <dbReference type="Proteomes" id="UP000595662"/>
    </source>
</evidence>
<organism evidence="1 2">
    <name type="scientific">Penicillium digitatum</name>
    <name type="common">Green mold</name>
    <dbReference type="NCBI Taxonomy" id="36651"/>
    <lineage>
        <taxon>Eukaryota</taxon>
        <taxon>Fungi</taxon>
        <taxon>Dikarya</taxon>
        <taxon>Ascomycota</taxon>
        <taxon>Pezizomycotina</taxon>
        <taxon>Eurotiomycetes</taxon>
        <taxon>Eurotiomycetidae</taxon>
        <taxon>Eurotiales</taxon>
        <taxon>Aspergillaceae</taxon>
        <taxon>Penicillium</taxon>
    </lineage>
</organism>
<protein>
    <submittedName>
        <fullName evidence="1">Uncharacterized protein</fullName>
    </submittedName>
</protein>
<name>A0A7T7BP71_PENDI</name>
<proteinExistence type="predicted"/>
<dbReference type="EMBL" id="CP060778">
    <property type="protein sequence ID" value="QQK47047.1"/>
    <property type="molecule type" value="Genomic_DNA"/>
</dbReference>
<gene>
    <name evidence="1" type="ORF">Pdw03_1945</name>
</gene>
<dbReference type="Proteomes" id="UP000595662">
    <property type="component" value="Chromosome 5"/>
</dbReference>
<accession>A0A7T7BP71</accession>
<reference evidence="1 2" key="1">
    <citation type="submission" date="2020-08" db="EMBL/GenBank/DDBJ databases">
        <title>The completed genome sequence of the pathogenic ascomycete fungus Penicillium digitatum.</title>
        <authorList>
            <person name="Wang M."/>
        </authorList>
    </citation>
    <scope>NUCLEOTIDE SEQUENCE [LARGE SCALE GENOMIC DNA]</scope>
    <source>
        <strain evidence="1 2">PdW03</strain>
    </source>
</reference>
<sequence>MVLETEGRVIGDHKDRSILTLGLASGCHNKANNPPRSVFTLNFLWWAGPVRNAGLPHASSPWATQTTVQIPPSTITLAHGVNFVNKDHFALLRVRFVSDSVRSTRRCEVPDLAHRPLRTTGC</sequence>